<proteinExistence type="predicted"/>
<feature type="binding site" evidence="1">
    <location>
        <position position="37"/>
    </location>
    <ligand>
        <name>Zn(2+)</name>
        <dbReference type="ChEBI" id="CHEBI:29105"/>
        <note>catalytic</note>
    </ligand>
</feature>
<dbReference type="Pfam" id="PF01421">
    <property type="entry name" value="Reprolysin"/>
    <property type="match status" value="1"/>
</dbReference>
<dbReference type="InterPro" id="IPR024079">
    <property type="entry name" value="MetalloPept_cat_dom_sf"/>
</dbReference>
<comment type="caution">
    <text evidence="1">Lacks conserved residue(s) required for the propagation of feature annotation.</text>
</comment>
<sequence length="155" mass="17572">MSEFKVGYANVAAMCTDRSVSLVEDSMNIYTANIIAHELSHSLGSNHDGDWNMCSAAEGLMMAPDRTSTQDVHKEWLFSSCTADYIKHYMNQLDGRNSNCLRVDNNLRPFLQDIEYSKHMYGSLYGADEQCQIKYGPHSYVCRVSTKFSLLHSHT</sequence>
<reference evidence="3" key="2">
    <citation type="journal article" date="2021" name="Genome Biol. Evol.">
        <title>Developing a high-quality reference genome for a parasitic bivalve with doubly uniparental inheritance (Bivalvia: Unionida).</title>
        <authorList>
            <person name="Smith C.H."/>
        </authorList>
    </citation>
    <scope>NUCLEOTIDE SEQUENCE</scope>
    <source>
        <strain evidence="3">CHS0354</strain>
        <tissue evidence="3">Mantle</tissue>
    </source>
</reference>
<dbReference type="PROSITE" id="PS50215">
    <property type="entry name" value="ADAM_MEPRO"/>
    <property type="match status" value="1"/>
</dbReference>
<feature type="active site" evidence="1">
    <location>
        <position position="38"/>
    </location>
</feature>
<keyword evidence="1" id="KW-0479">Metal-binding</keyword>
<organism evidence="3 4">
    <name type="scientific">Potamilus streckersoni</name>
    <dbReference type="NCBI Taxonomy" id="2493646"/>
    <lineage>
        <taxon>Eukaryota</taxon>
        <taxon>Metazoa</taxon>
        <taxon>Spiralia</taxon>
        <taxon>Lophotrochozoa</taxon>
        <taxon>Mollusca</taxon>
        <taxon>Bivalvia</taxon>
        <taxon>Autobranchia</taxon>
        <taxon>Heteroconchia</taxon>
        <taxon>Palaeoheterodonta</taxon>
        <taxon>Unionida</taxon>
        <taxon>Unionoidea</taxon>
        <taxon>Unionidae</taxon>
        <taxon>Ambleminae</taxon>
        <taxon>Lampsilini</taxon>
        <taxon>Potamilus</taxon>
    </lineage>
</organism>
<evidence type="ECO:0000313" key="3">
    <source>
        <dbReference type="EMBL" id="KAK3587667.1"/>
    </source>
</evidence>
<feature type="binding site" evidence="1">
    <location>
        <position position="41"/>
    </location>
    <ligand>
        <name>Zn(2+)</name>
        <dbReference type="ChEBI" id="CHEBI:29105"/>
        <note>catalytic</note>
    </ligand>
</feature>
<gene>
    <name evidence="3" type="ORF">CHS0354_042451</name>
</gene>
<dbReference type="PANTHER" id="PTHR11905:SF159">
    <property type="entry name" value="ADAM METALLOPROTEASE"/>
    <property type="match status" value="1"/>
</dbReference>
<dbReference type="EMBL" id="JAEAOA010002355">
    <property type="protein sequence ID" value="KAK3587667.1"/>
    <property type="molecule type" value="Genomic_DNA"/>
</dbReference>
<dbReference type="GO" id="GO:0004222">
    <property type="term" value="F:metalloendopeptidase activity"/>
    <property type="evidence" value="ECO:0007669"/>
    <property type="project" value="InterPro"/>
</dbReference>
<evidence type="ECO:0000313" key="4">
    <source>
        <dbReference type="Proteomes" id="UP001195483"/>
    </source>
</evidence>
<dbReference type="GO" id="GO:0006509">
    <property type="term" value="P:membrane protein ectodomain proteolysis"/>
    <property type="evidence" value="ECO:0007669"/>
    <property type="project" value="TreeGrafter"/>
</dbReference>
<reference evidence="3" key="1">
    <citation type="journal article" date="2021" name="Genome Biol. Evol.">
        <title>A High-Quality Reference Genome for a Parasitic Bivalve with Doubly Uniparental Inheritance (Bivalvia: Unionida).</title>
        <authorList>
            <person name="Smith C.H."/>
        </authorList>
    </citation>
    <scope>NUCLEOTIDE SEQUENCE</scope>
    <source>
        <strain evidence="3">CHS0354</strain>
    </source>
</reference>
<evidence type="ECO:0000259" key="2">
    <source>
        <dbReference type="PROSITE" id="PS50215"/>
    </source>
</evidence>
<evidence type="ECO:0000256" key="1">
    <source>
        <dbReference type="PROSITE-ProRule" id="PRU00276"/>
    </source>
</evidence>
<feature type="domain" description="Peptidase M12B" evidence="2">
    <location>
        <begin position="1"/>
        <end position="92"/>
    </location>
</feature>
<dbReference type="PANTHER" id="PTHR11905">
    <property type="entry name" value="ADAM A DISINTEGRIN AND METALLOPROTEASE DOMAIN"/>
    <property type="match status" value="1"/>
</dbReference>
<protein>
    <recommendedName>
        <fullName evidence="2">Peptidase M12B domain-containing protein</fullName>
    </recommendedName>
</protein>
<dbReference type="GO" id="GO:0046872">
    <property type="term" value="F:metal ion binding"/>
    <property type="evidence" value="ECO:0007669"/>
    <property type="project" value="UniProtKB-KW"/>
</dbReference>
<dbReference type="InterPro" id="IPR001590">
    <property type="entry name" value="Peptidase_M12B"/>
</dbReference>
<dbReference type="SUPFAM" id="SSF55486">
    <property type="entry name" value="Metalloproteases ('zincins'), catalytic domain"/>
    <property type="match status" value="1"/>
</dbReference>
<accession>A0AAE0S9D2</accession>
<reference evidence="3" key="3">
    <citation type="submission" date="2023-05" db="EMBL/GenBank/DDBJ databases">
        <authorList>
            <person name="Smith C.H."/>
        </authorList>
    </citation>
    <scope>NUCLEOTIDE SEQUENCE</scope>
    <source>
        <strain evidence="3">CHS0354</strain>
        <tissue evidence="3">Mantle</tissue>
    </source>
</reference>
<keyword evidence="1" id="KW-0862">Zinc</keyword>
<dbReference type="Proteomes" id="UP001195483">
    <property type="component" value="Unassembled WGS sequence"/>
</dbReference>
<feature type="binding site" evidence="1">
    <location>
        <position position="47"/>
    </location>
    <ligand>
        <name>Zn(2+)</name>
        <dbReference type="ChEBI" id="CHEBI:29105"/>
        <note>catalytic</note>
    </ligand>
</feature>
<dbReference type="AlphaFoldDB" id="A0AAE0S9D2"/>
<comment type="caution">
    <text evidence="3">The sequence shown here is derived from an EMBL/GenBank/DDBJ whole genome shotgun (WGS) entry which is preliminary data.</text>
</comment>
<dbReference type="Gene3D" id="3.40.390.10">
    <property type="entry name" value="Collagenase (Catalytic Domain)"/>
    <property type="match status" value="1"/>
</dbReference>
<keyword evidence="4" id="KW-1185">Reference proteome</keyword>
<name>A0AAE0S9D2_9BIVA</name>